<comment type="caution">
    <text evidence="6">The sequence shown here is derived from an EMBL/GenBank/DDBJ whole genome shotgun (WGS) entry which is preliminary data.</text>
</comment>
<dbReference type="InterPro" id="IPR029052">
    <property type="entry name" value="Metallo-depent_PP-like"/>
</dbReference>
<dbReference type="RefSeq" id="WP_046742095.1">
    <property type="nucleotide sequence ID" value="NZ_LBNQ01000026.1"/>
</dbReference>
<keyword evidence="6" id="KW-0269">Exonuclease</keyword>
<dbReference type="PANTHER" id="PTHR42988:SF2">
    <property type="entry name" value="CYCLIC NUCLEOTIDE PHOSPHODIESTERASE CBUA0032-RELATED"/>
    <property type="match status" value="1"/>
</dbReference>
<dbReference type="Pfam" id="PF00149">
    <property type="entry name" value="Metallophos"/>
    <property type="match status" value="1"/>
</dbReference>
<feature type="domain" description="Calcineurin-like phosphoesterase" evidence="5">
    <location>
        <begin position="1"/>
        <end position="195"/>
    </location>
</feature>
<evidence type="ECO:0000313" key="7">
    <source>
        <dbReference type="Proteomes" id="UP000050580"/>
    </source>
</evidence>
<reference evidence="6 7" key="1">
    <citation type="submission" date="2015-05" db="EMBL/GenBank/DDBJ databases">
        <title>Draft genome sequence of Lampropedia sp. CT6, isolated from the microbial mat of a hot water spring, located at Manikaran, India.</title>
        <authorList>
            <person name="Tripathi C."/>
            <person name="Rani P."/>
            <person name="Mahato N.K."/>
            <person name="Lal R."/>
        </authorList>
    </citation>
    <scope>NUCLEOTIDE SEQUENCE [LARGE SCALE GENOMIC DNA]</scope>
    <source>
        <strain evidence="6 7">CT6</strain>
    </source>
</reference>
<dbReference type="GO" id="GO:0046872">
    <property type="term" value="F:metal ion binding"/>
    <property type="evidence" value="ECO:0007669"/>
    <property type="project" value="UniProtKB-KW"/>
</dbReference>
<dbReference type="SUPFAM" id="SSF56300">
    <property type="entry name" value="Metallo-dependent phosphatases"/>
    <property type="match status" value="1"/>
</dbReference>
<evidence type="ECO:0000259" key="5">
    <source>
        <dbReference type="Pfam" id="PF00149"/>
    </source>
</evidence>
<keyword evidence="3" id="KW-0408">Iron</keyword>
<dbReference type="InterPro" id="IPR026575">
    <property type="entry name" value="GpdQ/CpdA-like"/>
</dbReference>
<sequence>MKIIQITDTHLVPPGHLLHGLDPAARLRAVVSDVCARHADADLVIVTGDLCNDGDPRAYALLRELLAPIASPLRLLLGNHDARPAFVQAFPEQPVDTHGFVQSHIDTPHGRLLLLDTHHPNTIGGRYCAQRQQWLADALAGAGDQPVTVFMHHPPLPDGLAHFTHIGLHDADAVMGLLRDHRNGVRHIVFGHLHVAMTGVSADGFAYSSGQACAHQFITDPDNPTPWWTEGTPCYRVLMLDANGFRAYAAQVGQTPTAQTQPCAGP</sequence>
<dbReference type="Proteomes" id="UP000050580">
    <property type="component" value="Unassembled WGS sequence"/>
</dbReference>
<dbReference type="PATRIC" id="fig|1610491.3.peg.2009"/>
<dbReference type="PANTHER" id="PTHR42988">
    <property type="entry name" value="PHOSPHOHYDROLASE"/>
    <property type="match status" value="1"/>
</dbReference>
<accession>A0A0U1PZ43</accession>
<organism evidence="6 7">
    <name type="scientific">Lampropedia cohaerens</name>
    <dbReference type="NCBI Taxonomy" id="1610491"/>
    <lineage>
        <taxon>Bacteria</taxon>
        <taxon>Pseudomonadati</taxon>
        <taxon>Pseudomonadota</taxon>
        <taxon>Betaproteobacteria</taxon>
        <taxon>Burkholderiales</taxon>
        <taxon>Comamonadaceae</taxon>
        <taxon>Lampropedia</taxon>
    </lineage>
</organism>
<keyword evidence="1" id="KW-0479">Metal-binding</keyword>
<name>A0A0U1PZ43_9BURK</name>
<protein>
    <submittedName>
        <fullName evidence="6">3'-5' exonuclease</fullName>
    </submittedName>
</protein>
<dbReference type="GO" id="GO:0004112">
    <property type="term" value="F:cyclic-nucleotide phosphodiesterase activity"/>
    <property type="evidence" value="ECO:0007669"/>
    <property type="project" value="InterPro"/>
</dbReference>
<evidence type="ECO:0000313" key="6">
    <source>
        <dbReference type="EMBL" id="KKW67625.1"/>
    </source>
</evidence>
<dbReference type="Gene3D" id="3.60.21.10">
    <property type="match status" value="1"/>
</dbReference>
<keyword evidence="6" id="KW-0540">Nuclease</keyword>
<comment type="similarity">
    <text evidence="4">Belongs to the cyclic nucleotide phosphodiesterase class-III family.</text>
</comment>
<dbReference type="InterPro" id="IPR050884">
    <property type="entry name" value="CNP_phosphodiesterase-III"/>
</dbReference>
<evidence type="ECO:0000256" key="3">
    <source>
        <dbReference type="ARBA" id="ARBA00023004"/>
    </source>
</evidence>
<keyword evidence="7" id="KW-1185">Reference proteome</keyword>
<dbReference type="InterPro" id="IPR004843">
    <property type="entry name" value="Calcineurin-like_PHP"/>
</dbReference>
<evidence type="ECO:0000256" key="1">
    <source>
        <dbReference type="ARBA" id="ARBA00022723"/>
    </source>
</evidence>
<dbReference type="CDD" id="cd07402">
    <property type="entry name" value="MPP_GpdQ"/>
    <property type="match status" value="1"/>
</dbReference>
<evidence type="ECO:0000256" key="4">
    <source>
        <dbReference type="ARBA" id="ARBA00025742"/>
    </source>
</evidence>
<dbReference type="OrthoDB" id="9784378at2"/>
<evidence type="ECO:0000256" key="2">
    <source>
        <dbReference type="ARBA" id="ARBA00022801"/>
    </source>
</evidence>
<dbReference type="AlphaFoldDB" id="A0A0U1PZ43"/>
<proteinExistence type="inferred from homology"/>
<dbReference type="STRING" id="1610491.AAV94_09450"/>
<gene>
    <name evidence="6" type="ORF">AAV94_09450</name>
</gene>
<keyword evidence="2" id="KW-0378">Hydrolase</keyword>
<dbReference type="GO" id="GO:0004527">
    <property type="term" value="F:exonuclease activity"/>
    <property type="evidence" value="ECO:0007669"/>
    <property type="project" value="UniProtKB-KW"/>
</dbReference>
<dbReference type="EMBL" id="LBNQ01000026">
    <property type="protein sequence ID" value="KKW67625.1"/>
    <property type="molecule type" value="Genomic_DNA"/>
</dbReference>